<gene>
    <name evidence="3" type="ORF">MELIAE_LOCUS2444</name>
</gene>
<keyword evidence="4" id="KW-1185">Reference proteome</keyword>
<evidence type="ECO:0000259" key="2">
    <source>
        <dbReference type="PROSITE" id="PS50157"/>
    </source>
</evidence>
<dbReference type="PROSITE" id="PS00028">
    <property type="entry name" value="ZINC_FINGER_C2H2_1"/>
    <property type="match status" value="1"/>
</dbReference>
<dbReference type="PROSITE" id="PS50157">
    <property type="entry name" value="ZINC_FINGER_C2H2_2"/>
    <property type="match status" value="1"/>
</dbReference>
<protein>
    <recommendedName>
        <fullName evidence="2">C2H2-type domain-containing protein</fullName>
    </recommendedName>
</protein>
<dbReference type="Proteomes" id="UP001154078">
    <property type="component" value="Chromosome 11"/>
</dbReference>
<keyword evidence="1" id="KW-0479">Metal-binding</keyword>
<dbReference type="EMBL" id="OV121142">
    <property type="protein sequence ID" value="CAH0549245.1"/>
    <property type="molecule type" value="Genomic_DNA"/>
</dbReference>
<reference evidence="3" key="1">
    <citation type="submission" date="2021-12" db="EMBL/GenBank/DDBJ databases">
        <authorList>
            <person name="King R."/>
        </authorList>
    </citation>
    <scope>NUCLEOTIDE SEQUENCE</scope>
</reference>
<dbReference type="AlphaFoldDB" id="A0A9P0AVA5"/>
<dbReference type="Gene3D" id="3.30.160.60">
    <property type="entry name" value="Classic Zinc Finger"/>
    <property type="match status" value="1"/>
</dbReference>
<organism evidence="3 4">
    <name type="scientific">Brassicogethes aeneus</name>
    <name type="common">Rape pollen beetle</name>
    <name type="synonym">Meligethes aeneus</name>
    <dbReference type="NCBI Taxonomy" id="1431903"/>
    <lineage>
        <taxon>Eukaryota</taxon>
        <taxon>Metazoa</taxon>
        <taxon>Ecdysozoa</taxon>
        <taxon>Arthropoda</taxon>
        <taxon>Hexapoda</taxon>
        <taxon>Insecta</taxon>
        <taxon>Pterygota</taxon>
        <taxon>Neoptera</taxon>
        <taxon>Endopterygota</taxon>
        <taxon>Coleoptera</taxon>
        <taxon>Polyphaga</taxon>
        <taxon>Cucujiformia</taxon>
        <taxon>Nitidulidae</taxon>
        <taxon>Meligethinae</taxon>
        <taxon>Brassicogethes</taxon>
    </lineage>
</organism>
<proteinExistence type="predicted"/>
<evidence type="ECO:0000313" key="3">
    <source>
        <dbReference type="EMBL" id="CAH0549245.1"/>
    </source>
</evidence>
<sequence length="117" mass="14176">MSLTDKKDNFDGVEMKFEAEDETFIDNGFEESCNNYSDHDSEDEPKILLKCDICSKEYQTKERLFRHRKYLHKLSEQQQFKCSKFNYKTLIKQKCLRHVKIHDKKKPLKMPFLQTFQ</sequence>
<name>A0A9P0AVA5_BRAAE</name>
<evidence type="ECO:0000313" key="4">
    <source>
        <dbReference type="Proteomes" id="UP001154078"/>
    </source>
</evidence>
<dbReference type="GO" id="GO:0008270">
    <property type="term" value="F:zinc ion binding"/>
    <property type="evidence" value="ECO:0007669"/>
    <property type="project" value="UniProtKB-KW"/>
</dbReference>
<dbReference type="InterPro" id="IPR013087">
    <property type="entry name" value="Znf_C2H2_type"/>
</dbReference>
<evidence type="ECO:0000256" key="1">
    <source>
        <dbReference type="PROSITE-ProRule" id="PRU00042"/>
    </source>
</evidence>
<keyword evidence="1" id="KW-0862">Zinc</keyword>
<accession>A0A9P0AVA5</accession>
<keyword evidence="1" id="KW-0863">Zinc-finger</keyword>
<feature type="domain" description="C2H2-type" evidence="2">
    <location>
        <begin position="49"/>
        <end position="77"/>
    </location>
</feature>